<dbReference type="RefSeq" id="XP_014571399.1">
    <property type="nucleotide sequence ID" value="XM_014715913.1"/>
</dbReference>
<comment type="similarity">
    <text evidence="2">Belongs to the XPF family.</text>
</comment>
<gene>
    <name evidence="12" type="primary">Mo00483</name>
    <name evidence="12" type="ORF">E5Q_00483</name>
</gene>
<dbReference type="FunCoup" id="G7DTJ0">
    <property type="interactions" value="573"/>
</dbReference>
<reference evidence="12 13" key="1">
    <citation type="journal article" date="2011" name="J. Gen. Appl. Microbiol.">
        <title>Draft genome sequencing of the enigmatic basidiomycete Mixia osmundae.</title>
        <authorList>
            <person name="Nishida H."/>
            <person name="Nagatsuka Y."/>
            <person name="Sugiyama J."/>
        </authorList>
    </citation>
    <scope>NUCLEOTIDE SEQUENCE [LARGE SCALE GENOMIC DNA]</scope>
    <source>
        <strain evidence="13">CBS 9802 / IAM 14324 / JCM 22182 / KY 12970</strain>
    </source>
</reference>
<accession>G7DTJ0</accession>
<dbReference type="InterPro" id="IPR010994">
    <property type="entry name" value="RuvA_2-like"/>
</dbReference>
<organism evidence="12 13">
    <name type="scientific">Mixia osmundae (strain CBS 9802 / IAM 14324 / JCM 22182 / KY 12970)</name>
    <dbReference type="NCBI Taxonomy" id="764103"/>
    <lineage>
        <taxon>Eukaryota</taxon>
        <taxon>Fungi</taxon>
        <taxon>Dikarya</taxon>
        <taxon>Basidiomycota</taxon>
        <taxon>Pucciniomycotina</taxon>
        <taxon>Mixiomycetes</taxon>
        <taxon>Mixiales</taxon>
        <taxon>Mixiaceae</taxon>
        <taxon>Mixia</taxon>
    </lineage>
</organism>
<dbReference type="Gene3D" id="1.10.150.20">
    <property type="entry name" value="5' to 3' exonuclease, C-terminal subdomain"/>
    <property type="match status" value="1"/>
</dbReference>
<evidence type="ECO:0000256" key="5">
    <source>
        <dbReference type="ARBA" id="ARBA00022763"/>
    </source>
</evidence>
<dbReference type="SUPFAM" id="SSF52980">
    <property type="entry name" value="Restriction endonuclease-like"/>
    <property type="match status" value="1"/>
</dbReference>
<keyword evidence="5" id="KW-0227">DNA damage</keyword>
<evidence type="ECO:0000256" key="3">
    <source>
        <dbReference type="ARBA" id="ARBA00022722"/>
    </source>
</evidence>
<dbReference type="InterPro" id="IPR006166">
    <property type="entry name" value="ERCC4_domain"/>
</dbReference>
<evidence type="ECO:0000256" key="1">
    <source>
        <dbReference type="ARBA" id="ARBA00004123"/>
    </source>
</evidence>
<dbReference type="SMART" id="SM00891">
    <property type="entry name" value="ERCC4"/>
    <property type="match status" value="1"/>
</dbReference>
<dbReference type="SUPFAM" id="SSF47781">
    <property type="entry name" value="RuvA domain 2-like"/>
    <property type="match status" value="1"/>
</dbReference>
<keyword evidence="3" id="KW-0540">Nuclease</keyword>
<evidence type="ECO:0000256" key="2">
    <source>
        <dbReference type="ARBA" id="ARBA00010015"/>
    </source>
</evidence>
<dbReference type="GO" id="GO:0000724">
    <property type="term" value="P:double-strand break repair via homologous recombination"/>
    <property type="evidence" value="ECO:0007669"/>
    <property type="project" value="TreeGrafter"/>
</dbReference>
<dbReference type="AlphaFoldDB" id="G7DTJ0"/>
<dbReference type="HOGENOM" id="CLU_002265_2_0_1"/>
<dbReference type="FunFam" id="3.40.50.10130:FF:000002">
    <property type="entry name" value="DNA repair endonuclease XPF"/>
    <property type="match status" value="1"/>
</dbReference>
<dbReference type="GO" id="GO:0000014">
    <property type="term" value="F:single-stranded DNA endodeoxyribonuclease activity"/>
    <property type="evidence" value="ECO:0007669"/>
    <property type="project" value="TreeGrafter"/>
</dbReference>
<dbReference type="InterPro" id="IPR047520">
    <property type="entry name" value="XPF_nuclease"/>
</dbReference>
<keyword evidence="9" id="KW-0539">Nucleus</keyword>
<dbReference type="Pfam" id="PF02732">
    <property type="entry name" value="ERCC4"/>
    <property type="match status" value="1"/>
</dbReference>
<reference evidence="12 13" key="2">
    <citation type="journal article" date="2012" name="Open Biol.">
        <title>Characteristics of nucleosomes and linker DNA regions on the genome of the basidiomycete Mixia osmundae revealed by mono- and dinucleosome mapping.</title>
        <authorList>
            <person name="Nishida H."/>
            <person name="Kondo S."/>
            <person name="Matsumoto T."/>
            <person name="Suzuki Y."/>
            <person name="Yoshikawa H."/>
            <person name="Taylor T.D."/>
            <person name="Sugiyama J."/>
        </authorList>
    </citation>
    <scope>NUCLEOTIDE SEQUENCE [LARGE SCALE GENOMIC DNA]</scope>
    <source>
        <strain evidence="13">CBS 9802 / IAM 14324 / JCM 22182 / KY 12970</strain>
    </source>
</reference>
<protein>
    <recommendedName>
        <fullName evidence="11">ERCC4 domain-containing protein</fullName>
    </recommendedName>
</protein>
<evidence type="ECO:0000313" key="12">
    <source>
        <dbReference type="EMBL" id="GAA93837.1"/>
    </source>
</evidence>
<dbReference type="GO" id="GO:0000110">
    <property type="term" value="C:nucleotide-excision repair factor 1 complex"/>
    <property type="evidence" value="ECO:0007669"/>
    <property type="project" value="TreeGrafter"/>
</dbReference>
<dbReference type="CDD" id="cd20078">
    <property type="entry name" value="XPF_nuclease_XPF_euk"/>
    <property type="match status" value="1"/>
</dbReference>
<keyword evidence="4" id="KW-0255">Endonuclease</keyword>
<dbReference type="GO" id="GO:0003684">
    <property type="term" value="F:damaged DNA binding"/>
    <property type="evidence" value="ECO:0007669"/>
    <property type="project" value="TreeGrafter"/>
</dbReference>
<dbReference type="eggNOG" id="KOG0442">
    <property type="taxonomic scope" value="Eukaryota"/>
</dbReference>
<evidence type="ECO:0000256" key="7">
    <source>
        <dbReference type="ARBA" id="ARBA00023125"/>
    </source>
</evidence>
<dbReference type="PANTHER" id="PTHR10150">
    <property type="entry name" value="DNA REPAIR ENDONUCLEASE XPF"/>
    <property type="match status" value="1"/>
</dbReference>
<proteinExistence type="inferred from homology"/>
<comment type="subcellular location">
    <subcellularLocation>
        <location evidence="1">Nucleus</location>
    </subcellularLocation>
</comment>
<evidence type="ECO:0000256" key="6">
    <source>
        <dbReference type="ARBA" id="ARBA00022801"/>
    </source>
</evidence>
<dbReference type="GO" id="GO:0003697">
    <property type="term" value="F:single-stranded DNA binding"/>
    <property type="evidence" value="ECO:0007669"/>
    <property type="project" value="TreeGrafter"/>
</dbReference>
<evidence type="ECO:0000259" key="11">
    <source>
        <dbReference type="SMART" id="SM00891"/>
    </source>
</evidence>
<dbReference type="STRING" id="764103.G7DTJ0"/>
<sequence>MDLLPFQRQIIEELLEPANDGLLILARGLGLRRIVCRFLKEFNERSGTPQLILLLNLPEGHQEDGIKDELAGLGGIDLETITGTTPALERAKLYRRGGILSVTDTVMNGDLMDDTVPIELCSGIVIWNAHEVRKPSHIEFIVRKFREKNKVGFLKAFSDQPELFTHGIAPLEGTLKALKIRQVFLYPRFHELIKKDLETRKADLAELCVGLSEAMQEIQQAIFECMTATINELKRSHLTIDIESFTLEHALVPRFDEVARAQVYSSGGKSSGNTAGLLDDIRTLRGLLLCLLTEDSVSFLRRLDMIKMTKIRNPAGNVRQNVSPWLTLPAADLIFSIAERRVAVRHAASAQPAVTRKSPSPDEFDGITAEEEEALRLYDPAPGESMQSMSASGLTTRPANGLPDLKDASKPWWIPKDTELILEVQPKWEVLAQTLAESENLLFDADPQPDIASTDTILVMCKNSQTSSLLKRYVTADRDADTSLPMADQVMLTLYQHYLRDKKRANNITRNLRKKPANGTAANDHGSVDSRPKTSAALQRKQEYKRGAPANKRRRTRGGAAVAVPRGDTDSVIDLDAEAAALPTIAAKDLDPALADSMIEDFDKLAFDDYFGLIDREDIVIIRPYAGEDDTIMLEELMPKFIIMYEPNLSFVRQIEAYRNSHPGVNIRVYWMTYDTSAEESLYLTEIRAEKDAFERLIRERASMVIPLEAEVRPGEETNEELIRTVTSRIGGGGVTLATGKPKIIIDRRENRAHLYNVLDSQGVQLLPLTLAVGDYILSPEIAVERKSIPDLISSMNEGRLYAQCEHMGTYYELPILLVDFEEREFRLSAHVESKFSDGADEYDLESKLILLTMQLPRLRIIWSSSRYQTAKIFAELKQQRAEPDPEKIKLVGEEEWEGDNEPLRTNAQGLAVGPTGAPVRREYRELSQNQTPVEILLSLPGINTKNYRYVMGKVTNLAELAQMSAVELGILIGVEAGKTLWTFLNKDTTTA</sequence>
<dbReference type="OrthoDB" id="412814at2759"/>
<dbReference type="GO" id="GO:0000712">
    <property type="term" value="P:resolution of meiotic recombination intermediates"/>
    <property type="evidence" value="ECO:0007669"/>
    <property type="project" value="TreeGrafter"/>
</dbReference>
<dbReference type="PANTHER" id="PTHR10150:SF0">
    <property type="entry name" value="DNA REPAIR ENDONUCLEASE XPF"/>
    <property type="match status" value="1"/>
</dbReference>
<dbReference type="GO" id="GO:1901255">
    <property type="term" value="P:nucleotide-excision repair involved in interstrand cross-link repair"/>
    <property type="evidence" value="ECO:0007669"/>
    <property type="project" value="TreeGrafter"/>
</dbReference>
<evidence type="ECO:0000256" key="4">
    <source>
        <dbReference type="ARBA" id="ARBA00022759"/>
    </source>
</evidence>
<dbReference type="Gene3D" id="3.40.50.10130">
    <property type="match status" value="1"/>
</dbReference>
<evidence type="ECO:0000256" key="9">
    <source>
        <dbReference type="ARBA" id="ARBA00023242"/>
    </source>
</evidence>
<feature type="region of interest" description="Disordered" evidence="10">
    <location>
        <begin position="506"/>
        <end position="563"/>
    </location>
</feature>
<evidence type="ECO:0000256" key="10">
    <source>
        <dbReference type="SAM" id="MobiDB-lite"/>
    </source>
</evidence>
<dbReference type="Proteomes" id="UP000009131">
    <property type="component" value="Unassembled WGS sequence"/>
</dbReference>
<keyword evidence="7" id="KW-0238">DNA-binding</keyword>
<keyword evidence="6" id="KW-0378">Hydrolase</keyword>
<evidence type="ECO:0000256" key="8">
    <source>
        <dbReference type="ARBA" id="ARBA00023204"/>
    </source>
</evidence>
<dbReference type="InterPro" id="IPR011335">
    <property type="entry name" value="Restrct_endonuc-II-like"/>
</dbReference>
<keyword evidence="8" id="KW-0234">DNA repair</keyword>
<name>G7DTJ0_MIXOS</name>
<keyword evidence="13" id="KW-1185">Reference proteome</keyword>
<feature type="domain" description="ERCC4" evidence="11">
    <location>
        <begin position="743"/>
        <end position="823"/>
    </location>
</feature>
<dbReference type="EMBL" id="BABT02000025">
    <property type="protein sequence ID" value="GAA93837.1"/>
    <property type="molecule type" value="Genomic_DNA"/>
</dbReference>
<evidence type="ECO:0000313" key="13">
    <source>
        <dbReference type="Proteomes" id="UP000009131"/>
    </source>
</evidence>
<dbReference type="InParanoid" id="G7DTJ0"/>
<comment type="caution">
    <text evidence="12">The sequence shown here is derived from an EMBL/GenBank/DDBJ whole genome shotgun (WGS) entry which is preliminary data.</text>
</comment>
<feature type="compositionally biased region" description="Basic residues" evidence="10">
    <location>
        <begin position="506"/>
        <end position="516"/>
    </location>
</feature>
<dbReference type="OMA" id="THILDIM"/>